<name>A0AAJ0BHT1_9PEZI</name>
<feature type="domain" description="ABC transporter" evidence="11">
    <location>
        <begin position="1010"/>
        <end position="1256"/>
    </location>
</feature>
<dbReference type="InterPro" id="IPR036640">
    <property type="entry name" value="ABC1_TM_sf"/>
</dbReference>
<feature type="region of interest" description="Disordered" evidence="9">
    <location>
        <begin position="1"/>
        <end position="21"/>
    </location>
</feature>
<feature type="transmembrane region" description="Helical" evidence="10">
    <location>
        <begin position="681"/>
        <end position="706"/>
    </location>
</feature>
<dbReference type="InterPro" id="IPR039421">
    <property type="entry name" value="Type_1_exporter"/>
</dbReference>
<dbReference type="InterPro" id="IPR027417">
    <property type="entry name" value="P-loop_NTPase"/>
</dbReference>
<keyword evidence="3" id="KW-0813">Transport</keyword>
<feature type="transmembrane region" description="Helical" evidence="10">
    <location>
        <begin position="193"/>
        <end position="216"/>
    </location>
</feature>
<dbReference type="PANTHER" id="PTHR43394">
    <property type="entry name" value="ATP-DEPENDENT PERMEASE MDL1, MITOCHONDRIAL"/>
    <property type="match status" value="1"/>
</dbReference>
<evidence type="ECO:0000259" key="12">
    <source>
        <dbReference type="PROSITE" id="PS50929"/>
    </source>
</evidence>
<evidence type="ECO:0000256" key="10">
    <source>
        <dbReference type="SAM" id="Phobius"/>
    </source>
</evidence>
<dbReference type="FunFam" id="3.40.50.300:FF:000251">
    <property type="entry name" value="ABC transporter B family member 19"/>
    <property type="match status" value="1"/>
</dbReference>
<evidence type="ECO:0000256" key="3">
    <source>
        <dbReference type="ARBA" id="ARBA00022448"/>
    </source>
</evidence>
<keyword evidence="7 10" id="KW-1133">Transmembrane helix</keyword>
<evidence type="ECO:0000313" key="14">
    <source>
        <dbReference type="Proteomes" id="UP001239445"/>
    </source>
</evidence>
<feature type="domain" description="ABC transmembrane type-1" evidence="12">
    <location>
        <begin position="44"/>
        <end position="335"/>
    </location>
</feature>
<feature type="transmembrane region" description="Helical" evidence="10">
    <location>
        <begin position="829"/>
        <end position="847"/>
    </location>
</feature>
<evidence type="ECO:0000256" key="6">
    <source>
        <dbReference type="ARBA" id="ARBA00022840"/>
    </source>
</evidence>
<proteinExistence type="inferred from homology"/>
<dbReference type="PANTHER" id="PTHR43394:SF27">
    <property type="entry name" value="ATP-DEPENDENT TRANSLOCASE ABCB1-LIKE"/>
    <property type="match status" value="1"/>
</dbReference>
<feature type="transmembrane region" description="Helical" evidence="10">
    <location>
        <begin position="800"/>
        <end position="823"/>
    </location>
</feature>
<keyword evidence="13" id="KW-0378">Hydrolase</keyword>
<keyword evidence="4 10" id="KW-0812">Transmembrane</keyword>
<dbReference type="SMART" id="SM00382">
    <property type="entry name" value="AAA"/>
    <property type="match status" value="2"/>
</dbReference>
<dbReference type="SUPFAM" id="SSF90123">
    <property type="entry name" value="ABC transporter transmembrane region"/>
    <property type="match status" value="2"/>
</dbReference>
<dbReference type="GO" id="GO:0016887">
    <property type="term" value="F:ATP hydrolysis activity"/>
    <property type="evidence" value="ECO:0007669"/>
    <property type="project" value="InterPro"/>
</dbReference>
<sequence>MAVEATDIPSPRSDTDRPASNGSAFRSYLRVFRYCHGWDWVWNAVAVVCVVATGVALPLMNVVFGQAVTIFNDFFTGKSSPEEFRSGLNQYAVYFVYLFLGKFLLTYIWTLLFSLNGIKVTRALRIDFLRHTLRQEIAFFDSAEGGSVANHVTTNTSLVNQGISEKLGLTVQAITTFFSAFVVAFTVQWKLTLITLGIVPAIIIITAIAIVLDTILENKIIATNSRAAQLADEVLSTIRTAHAFWAYPKLSHQYGAILDEAKAIGNKKGSVYVVLFSTEFFCVYSGYALAFWQGIRMYDRGEIQSPGTIVTVIFAVLLAAQALTQITPQSVVISKAAAAAHQLFQVIDRESKINSLSEEGMKPDECHGDIEFRNVSFSYPGRSHVQVLKDVNISIPANKTTAIVGASGSGKSTLVGLLERWYSPLSGEIMLDGQNIEEYNIQWLRTNVRLVQQEPVVFNGTVFENIANGLAGTRQADFSDEEKRRLVEDACRAAFAHEFIQHMPHGYDTQIGERGAMLSGGQKQRLAIARSVISDPRILLLDEATSALDPNAEKIVQDALNNVAVGRTMLVIAHRLSTIRDADSIIVMSNGSIIEQGSHAELMGRGGAYSRLVLAQDLGQDNEEEAIEKESKADEEGVRMEKTISRRSGALDDRTGTEEGAHMNYSLLKSLGILAMEQRGLWPTFAVVAACGVAGGATYPALALLFSHVMDAFALQGQAMIDKGNFFSLMFFIVAVGNLLAYAAIGWFANILAQETITYYRLEIFNNIMRQDMAFFDEPGNTTGALVTHLAQQPQALQDLLSLNITVILIMVINLVSSCILAIVIGWKLGLVLVLGALPPLVGSGYVRIRLEYRLDDATSTRFADSTAIASEAVLAIRTVASLALERKVLSRYEQSLRHVAARSIRSLTWTMFWYSLSQSMSFLAMALGFWYGGRLVSFGEYDATQFYTVFIAVIFSGEAAATFFTYSTSITKAQRAANYVFRLRAAVPPQNKDDQPPKPEKQATGGASITCQALEFSYPQRPGAKVLRGVSPDIHPGTFIAFVGPSGCGKTTMINLLERFYNPTDGKILFDGADYTTMHVGQLRSNIALVQQEPVLYQGSIRDNIALGVASDTVTDKEVTEACRQANILTFIESLPDGLSTPCGSQGLQLSGGQRQRIAIARALIRKPRLLLLDEATSSLDTESERVVQAALDAAARGGGTTGEKGRTTVAVAHRLSTIRHADRIFVFSHGRIVESGTHEELLARRDVYYHMCVGQALDRAVPSGTGPGTT</sequence>
<reference evidence="13" key="1">
    <citation type="submission" date="2023-06" db="EMBL/GenBank/DDBJ databases">
        <title>Genome-scale phylogeny and comparative genomics of the fungal order Sordariales.</title>
        <authorList>
            <consortium name="Lawrence Berkeley National Laboratory"/>
            <person name="Hensen N."/>
            <person name="Bonometti L."/>
            <person name="Westerberg I."/>
            <person name="Brannstrom I.O."/>
            <person name="Guillou S."/>
            <person name="Cros-Aarteil S."/>
            <person name="Calhoun S."/>
            <person name="Haridas S."/>
            <person name="Kuo A."/>
            <person name="Mondo S."/>
            <person name="Pangilinan J."/>
            <person name="Riley R."/>
            <person name="Labutti K."/>
            <person name="Andreopoulos B."/>
            <person name="Lipzen A."/>
            <person name="Chen C."/>
            <person name="Yanf M."/>
            <person name="Daum C."/>
            <person name="Ng V."/>
            <person name="Clum A."/>
            <person name="Steindorff A."/>
            <person name="Ohm R."/>
            <person name="Martin F."/>
            <person name="Silar P."/>
            <person name="Natvig D."/>
            <person name="Lalanne C."/>
            <person name="Gautier V."/>
            <person name="Ament-Velasquez S.L."/>
            <person name="Kruys A."/>
            <person name="Hutchinson M.I."/>
            <person name="Powell A.J."/>
            <person name="Barry K."/>
            <person name="Miller A.N."/>
            <person name="Grigoriev I.V."/>
            <person name="Debuchy R."/>
            <person name="Gladieux P."/>
            <person name="Thoren M.H."/>
            <person name="Johannesson H."/>
        </authorList>
    </citation>
    <scope>NUCLEOTIDE SEQUENCE</scope>
    <source>
        <strain evidence="13">PSN4</strain>
    </source>
</reference>
<evidence type="ECO:0000313" key="13">
    <source>
        <dbReference type="EMBL" id="KAK1758170.1"/>
    </source>
</evidence>
<feature type="transmembrane region" description="Helical" evidence="10">
    <location>
        <begin position="271"/>
        <end position="295"/>
    </location>
</feature>
<dbReference type="InterPro" id="IPR003593">
    <property type="entry name" value="AAA+_ATPase"/>
</dbReference>
<dbReference type="PROSITE" id="PS00211">
    <property type="entry name" value="ABC_TRANSPORTER_1"/>
    <property type="match status" value="2"/>
</dbReference>
<dbReference type="CDD" id="cd18578">
    <property type="entry name" value="ABC_6TM_Pgp_ABCB1_D2_like"/>
    <property type="match status" value="1"/>
</dbReference>
<feature type="domain" description="ABC transmembrane type-1" evidence="12">
    <location>
        <begin position="686"/>
        <end position="973"/>
    </location>
</feature>
<feature type="transmembrane region" description="Helical" evidence="10">
    <location>
        <begin position="40"/>
        <end position="71"/>
    </location>
</feature>
<accession>A0AAJ0BHT1</accession>
<feature type="transmembrane region" description="Helical" evidence="10">
    <location>
        <begin position="946"/>
        <end position="967"/>
    </location>
</feature>
<dbReference type="InterPro" id="IPR003439">
    <property type="entry name" value="ABC_transporter-like_ATP-bd"/>
</dbReference>
<dbReference type="PROSITE" id="PS50893">
    <property type="entry name" value="ABC_TRANSPORTER_2"/>
    <property type="match status" value="2"/>
</dbReference>
<dbReference type="Gene3D" id="1.20.1560.10">
    <property type="entry name" value="ABC transporter type 1, transmembrane domain"/>
    <property type="match status" value="2"/>
</dbReference>
<dbReference type="FunFam" id="3.40.50.300:FF:000967">
    <property type="entry name" value="ABC multidrug transporter mdr4"/>
    <property type="match status" value="1"/>
</dbReference>
<dbReference type="GO" id="GO:0090374">
    <property type="term" value="P:oligopeptide export from mitochondrion"/>
    <property type="evidence" value="ECO:0007669"/>
    <property type="project" value="TreeGrafter"/>
</dbReference>
<organism evidence="13 14">
    <name type="scientific">Echria macrotheca</name>
    <dbReference type="NCBI Taxonomy" id="438768"/>
    <lineage>
        <taxon>Eukaryota</taxon>
        <taxon>Fungi</taxon>
        <taxon>Dikarya</taxon>
        <taxon>Ascomycota</taxon>
        <taxon>Pezizomycotina</taxon>
        <taxon>Sordariomycetes</taxon>
        <taxon>Sordariomycetidae</taxon>
        <taxon>Sordariales</taxon>
        <taxon>Schizotheciaceae</taxon>
        <taxon>Echria</taxon>
    </lineage>
</organism>
<feature type="transmembrane region" description="Helical" evidence="10">
    <location>
        <begin position="726"/>
        <end position="753"/>
    </location>
</feature>
<evidence type="ECO:0000256" key="7">
    <source>
        <dbReference type="ARBA" id="ARBA00022989"/>
    </source>
</evidence>
<dbReference type="CDD" id="cd18577">
    <property type="entry name" value="ABC_6TM_Pgp_ABCB1_D1_like"/>
    <property type="match status" value="1"/>
</dbReference>
<evidence type="ECO:0000256" key="8">
    <source>
        <dbReference type="ARBA" id="ARBA00023136"/>
    </source>
</evidence>
<evidence type="ECO:0000256" key="1">
    <source>
        <dbReference type="ARBA" id="ARBA00004141"/>
    </source>
</evidence>
<dbReference type="InterPro" id="IPR017871">
    <property type="entry name" value="ABC_transporter-like_CS"/>
</dbReference>
<dbReference type="GO" id="GO:0005743">
    <property type="term" value="C:mitochondrial inner membrane"/>
    <property type="evidence" value="ECO:0007669"/>
    <property type="project" value="TreeGrafter"/>
</dbReference>
<evidence type="ECO:0000256" key="5">
    <source>
        <dbReference type="ARBA" id="ARBA00022741"/>
    </source>
</evidence>
<dbReference type="PROSITE" id="PS50929">
    <property type="entry name" value="ABC_TM1F"/>
    <property type="match status" value="2"/>
</dbReference>
<evidence type="ECO:0000256" key="9">
    <source>
        <dbReference type="SAM" id="MobiDB-lite"/>
    </source>
</evidence>
<evidence type="ECO:0000256" key="2">
    <source>
        <dbReference type="ARBA" id="ARBA00007577"/>
    </source>
</evidence>
<feature type="transmembrane region" description="Helical" evidence="10">
    <location>
        <begin position="307"/>
        <end position="326"/>
    </location>
</feature>
<dbReference type="Gene3D" id="3.40.50.300">
    <property type="entry name" value="P-loop containing nucleotide triphosphate hydrolases"/>
    <property type="match status" value="2"/>
</dbReference>
<dbReference type="InterPro" id="IPR011527">
    <property type="entry name" value="ABC1_TM_dom"/>
</dbReference>
<dbReference type="EMBL" id="MU839829">
    <property type="protein sequence ID" value="KAK1758170.1"/>
    <property type="molecule type" value="Genomic_DNA"/>
</dbReference>
<keyword evidence="14" id="KW-1185">Reference proteome</keyword>
<comment type="caution">
    <text evidence="13">The sequence shown here is derived from an EMBL/GenBank/DDBJ whole genome shotgun (WGS) entry which is preliminary data.</text>
</comment>
<feature type="transmembrane region" description="Helical" evidence="10">
    <location>
        <begin position="91"/>
        <end position="115"/>
    </location>
</feature>
<dbReference type="FunFam" id="1.20.1560.10:FF:000057">
    <property type="entry name" value="ABC multidrug transporter SitT"/>
    <property type="match status" value="1"/>
</dbReference>
<dbReference type="GO" id="GO:0005524">
    <property type="term" value="F:ATP binding"/>
    <property type="evidence" value="ECO:0007669"/>
    <property type="project" value="UniProtKB-KW"/>
</dbReference>
<feature type="transmembrane region" description="Helical" evidence="10">
    <location>
        <begin position="167"/>
        <end position="187"/>
    </location>
</feature>
<keyword evidence="6" id="KW-0067">ATP-binding</keyword>
<comment type="subcellular location">
    <subcellularLocation>
        <location evidence="1">Membrane</location>
        <topology evidence="1">Multi-pass membrane protein</topology>
    </subcellularLocation>
</comment>
<gene>
    <name evidence="13" type="ORF">QBC47DRAFT_373840</name>
</gene>
<evidence type="ECO:0000259" key="11">
    <source>
        <dbReference type="PROSITE" id="PS50893"/>
    </source>
</evidence>
<keyword evidence="5" id="KW-0547">Nucleotide-binding</keyword>
<dbReference type="Proteomes" id="UP001239445">
    <property type="component" value="Unassembled WGS sequence"/>
</dbReference>
<feature type="domain" description="ABC transporter" evidence="11">
    <location>
        <begin position="370"/>
        <end position="615"/>
    </location>
</feature>
<keyword evidence="8 10" id="KW-0472">Membrane</keyword>
<dbReference type="Pfam" id="PF00005">
    <property type="entry name" value="ABC_tran"/>
    <property type="match status" value="2"/>
</dbReference>
<dbReference type="AlphaFoldDB" id="A0AAJ0BHT1"/>
<dbReference type="Pfam" id="PF00664">
    <property type="entry name" value="ABC_membrane"/>
    <property type="match status" value="2"/>
</dbReference>
<dbReference type="CDD" id="cd03249">
    <property type="entry name" value="ABC_MTABC3_MDL1_MDL2"/>
    <property type="match status" value="2"/>
</dbReference>
<dbReference type="GO" id="GO:0015421">
    <property type="term" value="F:ABC-type oligopeptide transporter activity"/>
    <property type="evidence" value="ECO:0007669"/>
    <property type="project" value="TreeGrafter"/>
</dbReference>
<feature type="transmembrane region" description="Helical" evidence="10">
    <location>
        <begin position="913"/>
        <end position="934"/>
    </location>
</feature>
<protein>
    <submittedName>
        <fullName evidence="13">P-loop containing nucleoside triphosphate hydrolase protein</fullName>
    </submittedName>
</protein>
<comment type="similarity">
    <text evidence="2">Belongs to the ABC transporter superfamily. ABCB family. Multidrug resistance exporter (TC 3.A.1.201) subfamily.</text>
</comment>
<evidence type="ECO:0000256" key="4">
    <source>
        <dbReference type="ARBA" id="ARBA00022692"/>
    </source>
</evidence>
<dbReference type="SUPFAM" id="SSF52540">
    <property type="entry name" value="P-loop containing nucleoside triphosphate hydrolases"/>
    <property type="match status" value="2"/>
</dbReference>